<feature type="compositionally biased region" description="Basic and acidic residues" evidence="1">
    <location>
        <begin position="279"/>
        <end position="288"/>
    </location>
</feature>
<feature type="compositionally biased region" description="Low complexity" evidence="1">
    <location>
        <begin position="261"/>
        <end position="276"/>
    </location>
</feature>
<accession>A0A9P1M7T2</accession>
<dbReference type="Proteomes" id="UP000838763">
    <property type="component" value="Unassembled WGS sequence"/>
</dbReference>
<dbReference type="AlphaFoldDB" id="A0A9P1M7T2"/>
<feature type="region of interest" description="Disordered" evidence="1">
    <location>
        <begin position="185"/>
        <end position="222"/>
    </location>
</feature>
<evidence type="ECO:0000256" key="1">
    <source>
        <dbReference type="SAM" id="MobiDB-lite"/>
    </source>
</evidence>
<protein>
    <submittedName>
        <fullName evidence="2">Uncharacterized protein</fullName>
    </submittedName>
</protein>
<evidence type="ECO:0000313" key="3">
    <source>
        <dbReference type="Proteomes" id="UP000838763"/>
    </source>
</evidence>
<reference evidence="2" key="1">
    <citation type="submission" date="2022-11" db="EMBL/GenBank/DDBJ databases">
        <authorList>
            <person name="Scott C."/>
            <person name="Bruce N."/>
        </authorList>
    </citation>
    <scope>NUCLEOTIDE SEQUENCE</scope>
</reference>
<feature type="compositionally biased region" description="Basic and acidic residues" evidence="1">
    <location>
        <begin position="343"/>
        <end position="360"/>
    </location>
</feature>
<proteinExistence type="predicted"/>
<evidence type="ECO:0000313" key="2">
    <source>
        <dbReference type="EMBL" id="CAI4211450.1"/>
    </source>
</evidence>
<dbReference type="OrthoDB" id="4586300at2759"/>
<sequence length="371" mass="42699">MEVDHITCNVLSAHPTTPARLACLGYCFTLLPLNLHHLPQPIPNDAPLELQDGTFTFEDAFEDLLHVVSGRRLMDINSRYQMRKMLREMYPYGEDASFWVRRLHSQRLLDNSNFVPFSARPLWPQDVWDTIHREFARTARDAKKSDDPWFSFGSSDKEEQQDPKGRPRHSLFEDLDRLFRSLESHFPGKHKNDKNDKDSKDNKDNRDCKDSKNSDEGRDGEAENYDDLYSSLHSAFSTGAKSLNTFIKLARDGVSEIHKNGSLSSSTSTSWSSYGSANEDQKPHKVEEEKEEYTDEHGNHHIKSIIRTLDQDGHEIRREVRHRIQSSSSSSSSGNGDSQPRLETARRETNERDNTRDSKNGPDSNSGWFWK</sequence>
<feature type="compositionally biased region" description="Basic and acidic residues" evidence="1">
    <location>
        <begin position="309"/>
        <end position="318"/>
    </location>
</feature>
<name>A0A9P1M7T2_9PEZI</name>
<feature type="compositionally biased region" description="Basic and acidic residues" evidence="1">
    <location>
        <begin position="193"/>
        <end position="221"/>
    </location>
</feature>
<keyword evidence="3" id="KW-1185">Reference proteome</keyword>
<gene>
    <name evidence="2" type="ORF">PPNO1_LOCUS1235</name>
</gene>
<dbReference type="EMBL" id="CALLCH030000002">
    <property type="protein sequence ID" value="CAI4211450.1"/>
    <property type="molecule type" value="Genomic_DNA"/>
</dbReference>
<comment type="caution">
    <text evidence="2">The sequence shown here is derived from an EMBL/GenBank/DDBJ whole genome shotgun (WGS) entry which is preliminary data.</text>
</comment>
<feature type="compositionally biased region" description="Basic and acidic residues" evidence="1">
    <location>
        <begin position="155"/>
        <end position="170"/>
    </location>
</feature>
<organism evidence="2 3">
    <name type="scientific">Parascedosporium putredinis</name>
    <dbReference type="NCBI Taxonomy" id="1442378"/>
    <lineage>
        <taxon>Eukaryota</taxon>
        <taxon>Fungi</taxon>
        <taxon>Dikarya</taxon>
        <taxon>Ascomycota</taxon>
        <taxon>Pezizomycotina</taxon>
        <taxon>Sordariomycetes</taxon>
        <taxon>Hypocreomycetidae</taxon>
        <taxon>Microascales</taxon>
        <taxon>Microascaceae</taxon>
        <taxon>Parascedosporium</taxon>
    </lineage>
</organism>
<feature type="region of interest" description="Disordered" evidence="1">
    <location>
        <begin position="258"/>
        <end position="371"/>
    </location>
</feature>
<feature type="compositionally biased region" description="Polar residues" evidence="1">
    <location>
        <begin position="361"/>
        <end position="371"/>
    </location>
</feature>
<feature type="region of interest" description="Disordered" evidence="1">
    <location>
        <begin position="144"/>
        <end position="170"/>
    </location>
</feature>